<feature type="compositionally biased region" description="Polar residues" evidence="1">
    <location>
        <begin position="1"/>
        <end position="10"/>
    </location>
</feature>
<name>A0A0D6LD54_9BILA</name>
<protein>
    <submittedName>
        <fullName evidence="2">Uncharacterized protein</fullName>
    </submittedName>
</protein>
<evidence type="ECO:0000313" key="3">
    <source>
        <dbReference type="Proteomes" id="UP000054495"/>
    </source>
</evidence>
<feature type="region of interest" description="Disordered" evidence="1">
    <location>
        <begin position="197"/>
        <end position="248"/>
    </location>
</feature>
<feature type="region of interest" description="Disordered" evidence="1">
    <location>
        <begin position="1"/>
        <end position="73"/>
    </location>
</feature>
<dbReference type="EMBL" id="KE125325">
    <property type="protein sequence ID" value="EPB69193.1"/>
    <property type="molecule type" value="Genomic_DNA"/>
</dbReference>
<keyword evidence="3" id="KW-1185">Reference proteome</keyword>
<feature type="compositionally biased region" description="Basic and acidic residues" evidence="1">
    <location>
        <begin position="24"/>
        <end position="73"/>
    </location>
</feature>
<dbReference type="Proteomes" id="UP000054495">
    <property type="component" value="Unassembled WGS sequence"/>
</dbReference>
<gene>
    <name evidence="2" type="ORF">ANCCEY_11723</name>
</gene>
<organism evidence="2 3">
    <name type="scientific">Ancylostoma ceylanicum</name>
    <dbReference type="NCBI Taxonomy" id="53326"/>
    <lineage>
        <taxon>Eukaryota</taxon>
        <taxon>Metazoa</taxon>
        <taxon>Ecdysozoa</taxon>
        <taxon>Nematoda</taxon>
        <taxon>Chromadorea</taxon>
        <taxon>Rhabditida</taxon>
        <taxon>Rhabditina</taxon>
        <taxon>Rhabditomorpha</taxon>
        <taxon>Strongyloidea</taxon>
        <taxon>Ancylostomatidae</taxon>
        <taxon>Ancylostomatinae</taxon>
        <taxon>Ancylostoma</taxon>
    </lineage>
</organism>
<proteinExistence type="predicted"/>
<accession>A0A0D6LD54</accession>
<dbReference type="AlphaFoldDB" id="A0A0D6LD54"/>
<reference evidence="2 3" key="1">
    <citation type="submission" date="2013-05" db="EMBL/GenBank/DDBJ databases">
        <title>Draft genome of the parasitic nematode Anyclostoma ceylanicum.</title>
        <authorList>
            <person name="Mitreva M."/>
        </authorList>
    </citation>
    <scope>NUCLEOTIDE SEQUENCE [LARGE SCALE GENOMIC DNA]</scope>
</reference>
<evidence type="ECO:0000256" key="1">
    <source>
        <dbReference type="SAM" id="MobiDB-lite"/>
    </source>
</evidence>
<evidence type="ECO:0000313" key="2">
    <source>
        <dbReference type="EMBL" id="EPB69193.1"/>
    </source>
</evidence>
<sequence>MKTGSTQFQSHLKDLSKGITTTAEDMKKRTEEEKHKMLFDSADEEKARWKERRDAETERELAKIQEERRGKKKVVVEEPKKVVVVSAEDFPKDFLYKAPAAGTGKATAAPAAPAPSFATVPKVPAAPAQAAAAPTAPKVPVHATAAAAAPAAPLGAAVKKDQNAVAPVSGIASMEKPKIPKNDNVINEDTYDLFQALGNATNLRKTDSPSPKPGEPEKPSKRYAARRKTQEIVNESVEPKVSSSYLQV</sequence>